<feature type="signal peptide" evidence="1">
    <location>
        <begin position="1"/>
        <end position="21"/>
    </location>
</feature>
<accession>A0ABU4G2G7</accession>
<gene>
    <name evidence="2" type="ORF">QT716_14145</name>
</gene>
<reference evidence="2 3" key="1">
    <citation type="submission" date="2023-06" db="EMBL/GenBank/DDBJ databases">
        <title>Sporosarcina sp. nov., isolated from Korean traditional fermented seafood 'Jeotgal'.</title>
        <authorList>
            <person name="Yang A.-I."/>
            <person name="Shin N.-R."/>
        </authorList>
    </citation>
    <scope>NUCLEOTIDE SEQUENCE [LARGE SCALE GENOMIC DNA]</scope>
    <source>
        <strain evidence="2 3">KCTC3840</strain>
    </source>
</reference>
<comment type="caution">
    <text evidence="2">The sequence shown here is derived from an EMBL/GenBank/DDBJ whole genome shotgun (WGS) entry which is preliminary data.</text>
</comment>
<dbReference type="EMBL" id="JAUBDH010000010">
    <property type="protein sequence ID" value="MDW0111162.1"/>
    <property type="molecule type" value="Genomic_DNA"/>
</dbReference>
<evidence type="ECO:0000313" key="3">
    <source>
        <dbReference type="Proteomes" id="UP001280629"/>
    </source>
</evidence>
<evidence type="ECO:0000256" key="1">
    <source>
        <dbReference type="SAM" id="SignalP"/>
    </source>
</evidence>
<feature type="chain" id="PRO_5045491597" evidence="1">
    <location>
        <begin position="22"/>
        <end position="137"/>
    </location>
</feature>
<proteinExistence type="predicted"/>
<dbReference type="RefSeq" id="WP_317936776.1">
    <property type="nucleotide sequence ID" value="NZ_JAUBDH010000010.1"/>
</dbReference>
<keyword evidence="3" id="KW-1185">Reference proteome</keyword>
<organism evidence="2 3">
    <name type="scientific">Sporosarcina aquimarina</name>
    <dbReference type="NCBI Taxonomy" id="114975"/>
    <lineage>
        <taxon>Bacteria</taxon>
        <taxon>Bacillati</taxon>
        <taxon>Bacillota</taxon>
        <taxon>Bacilli</taxon>
        <taxon>Bacillales</taxon>
        <taxon>Caryophanaceae</taxon>
        <taxon>Sporosarcina</taxon>
    </lineage>
</organism>
<name>A0ABU4G2G7_9BACL</name>
<dbReference type="PROSITE" id="PS51257">
    <property type="entry name" value="PROKAR_LIPOPROTEIN"/>
    <property type="match status" value="1"/>
</dbReference>
<dbReference type="Proteomes" id="UP001280629">
    <property type="component" value="Unassembled WGS sequence"/>
</dbReference>
<sequence>MLKLSKTVLVAATFMLLTAFGCTNPLDTNVVEVHTTGNPDAEEILTLEPEADIFQFEGVIYKTGNDWVEEMTLTKEEQVGEITTRNDINTNFENNMANKLPVGAKIYSVKESKEVGGLILLVESEGELIKYVGLVEG</sequence>
<keyword evidence="1" id="KW-0732">Signal</keyword>
<evidence type="ECO:0000313" key="2">
    <source>
        <dbReference type="EMBL" id="MDW0111162.1"/>
    </source>
</evidence>
<protein>
    <submittedName>
        <fullName evidence="2">Uncharacterized protein</fullName>
    </submittedName>
</protein>